<gene>
    <name evidence="1" type="ORF">CYU10_000311</name>
</gene>
<evidence type="ECO:0000313" key="2">
    <source>
        <dbReference type="Proteomes" id="UP000234865"/>
    </source>
</evidence>
<dbReference type="RefSeq" id="WP_095586432.1">
    <property type="nucleotide sequence ID" value="NZ_PKRZ01000001.1"/>
</dbReference>
<reference evidence="2" key="1">
    <citation type="submission" date="2016-08" db="EMBL/GenBank/DDBJ databases">
        <title>Comparative genomics of Lactococcus lactis strain WFLU12 isolated from the gastrointestinal tract of wild olive flounder (Paralichythys olivaceus).</title>
        <authorList>
            <person name="Nguyen T.L."/>
            <person name="Kim D.-H."/>
        </authorList>
    </citation>
    <scope>NUCLEOTIDE SEQUENCE [LARGE SCALE GENOMIC DNA]</scope>
    <source>
        <strain evidence="2">WFLU12</strain>
    </source>
</reference>
<comment type="caution">
    <text evidence="1">The sequence shown here is derived from an EMBL/GenBank/DDBJ whole genome shotgun (WGS) entry which is preliminary data.</text>
</comment>
<name>A0A2N5WB34_LACLL</name>
<protein>
    <submittedName>
        <fullName evidence="1">Uncharacterized protein</fullName>
    </submittedName>
</protein>
<dbReference type="AlphaFoldDB" id="A0A2N5WB34"/>
<evidence type="ECO:0000313" key="1">
    <source>
        <dbReference type="EMBL" id="PLW59450.1"/>
    </source>
</evidence>
<proteinExistence type="predicted"/>
<sequence length="142" mass="16874">MSRRYRLSRRALETLDEKLYNYKDIENAIAVRKVEMEGEKTHYERAGGSSNRISKPVEDLVISWDEDEALRGMYAFRDQVDKLRRKINQDETMTTIFELRWLSATEPSWEEIGDSLFISRAQIYRKRQILLELFDKCCGGVW</sequence>
<dbReference type="EMBL" id="PKRZ01000001">
    <property type="protein sequence ID" value="PLW59450.1"/>
    <property type="molecule type" value="Genomic_DNA"/>
</dbReference>
<dbReference type="Proteomes" id="UP000234865">
    <property type="component" value="Unassembled WGS sequence"/>
</dbReference>
<accession>A0A2N5WB34</accession>
<organism evidence="1 2">
    <name type="scientific">Lactococcus lactis subsp. lactis</name>
    <name type="common">Streptococcus lactis</name>
    <dbReference type="NCBI Taxonomy" id="1360"/>
    <lineage>
        <taxon>Bacteria</taxon>
        <taxon>Bacillati</taxon>
        <taxon>Bacillota</taxon>
        <taxon>Bacilli</taxon>
        <taxon>Lactobacillales</taxon>
        <taxon>Streptococcaceae</taxon>
        <taxon>Lactococcus</taxon>
    </lineage>
</organism>